<feature type="compositionally biased region" description="Low complexity" evidence="6">
    <location>
        <begin position="3033"/>
        <end position="3043"/>
    </location>
</feature>
<dbReference type="Pfam" id="PF00634">
    <property type="entry name" value="BRCA2"/>
    <property type="match status" value="7"/>
</dbReference>
<feature type="region of interest" description="Disordered" evidence="6">
    <location>
        <begin position="739"/>
        <end position="766"/>
    </location>
</feature>
<evidence type="ECO:0000256" key="6">
    <source>
        <dbReference type="SAM" id="MobiDB-lite"/>
    </source>
</evidence>
<feature type="region of interest" description="Disordered" evidence="6">
    <location>
        <begin position="2428"/>
        <end position="2453"/>
    </location>
</feature>
<dbReference type="CDD" id="cd04493">
    <property type="entry name" value="BRCA2DBD_OB1"/>
    <property type="match status" value="1"/>
</dbReference>
<feature type="region of interest" description="Disordered" evidence="6">
    <location>
        <begin position="2982"/>
        <end position="3043"/>
    </location>
</feature>
<feature type="region of interest" description="Disordered" evidence="6">
    <location>
        <begin position="378"/>
        <end position="584"/>
    </location>
</feature>
<proteinExistence type="predicted"/>
<dbReference type="InterPro" id="IPR002093">
    <property type="entry name" value="BRCA2_repeat"/>
</dbReference>
<dbReference type="GO" id="GO:0003677">
    <property type="term" value="F:DNA binding"/>
    <property type="evidence" value="ECO:0007669"/>
    <property type="project" value="UniProtKB-KW"/>
</dbReference>
<feature type="domain" description="Tower" evidence="7">
    <location>
        <begin position="3432"/>
        <end position="3473"/>
    </location>
</feature>
<protein>
    <submittedName>
        <fullName evidence="8">Breast cancer type 2 susceptibility protein-like</fullName>
    </submittedName>
</protein>
<evidence type="ECO:0000256" key="1">
    <source>
        <dbReference type="ARBA" id="ARBA00022737"/>
    </source>
</evidence>
<dbReference type="Gene3D" id="2.40.50.140">
    <property type="entry name" value="Nucleic acid-binding proteins"/>
    <property type="match status" value="2"/>
</dbReference>
<dbReference type="InterPro" id="IPR015205">
    <property type="entry name" value="Tower_dom"/>
</dbReference>
<feature type="region of interest" description="Disordered" evidence="6">
    <location>
        <begin position="1086"/>
        <end position="1108"/>
    </location>
</feature>
<evidence type="ECO:0000313" key="9">
    <source>
        <dbReference type="Proteomes" id="UP001152320"/>
    </source>
</evidence>
<dbReference type="PROSITE" id="PS50138">
    <property type="entry name" value="BRCA2_REPEAT"/>
    <property type="match status" value="11"/>
</dbReference>
<dbReference type="PANTHER" id="PTHR11289:SF0">
    <property type="entry name" value="BREAST CANCER TYPE 2 SUSCEPTIBILITY PROTEIN"/>
    <property type="match status" value="1"/>
</dbReference>
<feature type="region of interest" description="Disordered" evidence="6">
    <location>
        <begin position="2487"/>
        <end position="2522"/>
    </location>
</feature>
<dbReference type="InterPro" id="IPR012340">
    <property type="entry name" value="NA-bd_OB-fold"/>
</dbReference>
<sequence>MRRIKPQGIFLSCNHPQHSDATFKDIKLCGGDLHAKHNLRSILTDEHLKLLGETDEDWFENAAKEFSGVCEESKDAVNYATKKQQDEKSISALATSRDEAVKSHLCLQETPVRNDFQSNVSELDSSPPLFTPDQKSKTLHVTDAGNTECEDAGPVQAPTPPPPVKGGQRGEEVGKELVKKVVARQGSAEQFLMKMGTLKREPTVNDQPLRLPQRIACHSTPRVDAESQTFSPLKSIVQDPDDYKVDSSVNLPSLGISPLEDGGHNPREDTPQVLRNLLHLQTPSTANKTQETLSMSALQQTLPTPQRLSKSLGAEVNDLNFSWTSSMATPFSARKTSERDLTVARTTSVSRGTDSPQTWKPIIAKVLFAGSEKKALKEPKLLEREGSSEALPSLHFSSTEDEAETSDQEKGDLDPGKRDHHLKRRKKDHSFEIKRMKEVKEWKDTPPKVRMEGPFEEKRKVGEDLGPGGSNLVEGRNENGEEDIKTSDWEVDSPEKKKQKIEEEIDSDGRKEMQKVVELKMENDEGKTSDVQLGGLHEDKSGKKGDNDDCDLEKKMESVEKNDGKEKDNEQIEGNMKCDERREIFKTGEMKTELEEKYAMEKYNSKKDEDKTEGEWDGNTSKNELDLSLSVKEKGGEKAEMYHEDENCDKMDESVSSEMEGGGAQMTESKVTKTKVREQDLQPVQNGCDEKRADNKGQGISSYAPTMDDAEKGEELVKNQSSEVDLSKMFDNKPIFGGSIQKEKGKSEPVSSSLSVNTSCGEEGSYTTLTNSTQKRHVKQHAQDIPQTPHQNLRRDNTCVDEVEGGSAVSAIVDDNSSVAMRPSALRGESDVSVMSPVIEGSLAVMSPSVEAGLYGRLAILAETLNIPLAQMIEADRKARKLQEAALRRATPPNNSIGITCKPSQDIETPSQGNLCERKLQDQTGEGEKIGREHSSSHEVSAFEAKNEKEEPKEEKPVKSVSQTDINSSPSLLPDGSQSNGSEKSSNIADTLAFFLATPPLMQKRKASLGQVPPATASHRKTMSETGDEMGFSKIEKMPENDQKSPPASTKKDAVSVTPPQVGSSPNACLFSPLTPSTTEALLRATDAVSSSLESSGESKDAEVNNNTCQGNEECTILEASTVHLKERSMEKEAAIGENMPSIDQTLKSAEDSDIVEEKSCLLTKDGEIKSQQKKVKKDLSPRNISGEKIDKNGEKLAISQEDKDSPVSFLKVGKSLSARRFLYPMSGTKMNIKPRLLAWQQSAVLDELFLEEGDKEISDTTKEHLSGAGKKVENVASEKKVLNRSKTGQFQTFNSFLQTELKEGDRLGCPLQQKKDGVDESFTRKDLKRTTEKVKNLLSTRELCDLNEGFLIDPPDVIQNVRFSLFSDGEGVGGGGNVGPLSHKMGPGGDSSFQSYLCVEDLEDERRCMKEIDDKKHQRSCEEKKVSSKSGELETNMQIPFLCKLSNDRSDNVSQNSGSRMDEIQEITVANSAKDVPAAEESNMDNLSGERTATLHTKANEMSSLTEQFASGDTVSVPNMQTNPPFVGFRSALGKKIQISASAMEKAKLFMQELELVDPVVTQDQNVTTLSSGNVEVEKHDILSSKFDGNDGKFNKSEKFVFAGFTSGAGKPIPISAKALKDAELLLEKFESEDLEIASSTGEQKSKISVDVGSGKSEDTCQKSSDGKGFSHDSLGSTKSSASKIAARNAVGAIYESSRLSKNPMIQGGFVKPAHRLSKKYDPSKNYNHLPKGFRPFKPPARKLVTGENNVGAKQNLIKYSEDSLQVECQKQDGEEKEIKQQRQKEDVVGNEPLCNNRNKTKISEVDSEGFGEEENEAHIVREIAAAEEAEMLYNFMKDDDEIVDTQIDTLLTATSEEVKVLKQDEVTLNLRSQVKETGGKLGKVEKSHTLLGVSESNVCLSSDGSEVDLESQRKFVEGDVQSATLLSHDQDGLRNIEQSKMSDISNDPGEVNNLAGNTPTTQTILHDTDDSELKAFVGFKTAKGNTIQISDEALVKAKQFLLEEDSKVSSNPSISSCPVTSENDRTVKTSSLHAVEKSSPEDDKKFKHIQRDKRKSILKTGEVSSPMKLKTSDMCSSSPSVGTGNGKKVRFCEESLKNDQMELEVGMSPGNDGNSIFCRDDGFGTFKDEDRKNCFENLKQTLNCGDGPRSSFTGFQTGNGKQVTISKKALDQARQAWCDEGLIADCETEGTVPEVVLSKYETPLSSGSPKLCSASAGHQSYKGSRTLDGPHLSQGCTSVTDTCNKESGGLVQTLNTKLLNNSPLLKTSERERVDGKDCERNFSESGSQKIDKCRTEEKSRKLSAVLQSGPPGFQTASGISIKISESALEKARKLWSEDDNVTDWIQGEKSKKCTKAISKEEAKTSCLSKDNSFNQHKIVSHETLGKLDQNLHTSLEQGMVSGFQTASGSKVKISASSLEKAKNLLSDDVDDDSSTNTSKERRDMHSRTNEGMETTFTGFQTAKGTRVSISDAALEKAQKFLSEAGLASPEKKNSSLPTNDKFGRGLRRNSQGKMYSGFQTGRGSKVKISVTALERAKSLWSEDMDIDPPGKRRKVDNSLDRVNIQREPELEESLGNFQTATGSKVEVSQEALEKARSHWFEDEMDLQVVRKPQKSEENQTNPESLAFSTTVGFQTANGSKISVSSSALEKAKQFLKEDDSLLQGSPKKTMQNFPMDPEKEHFNDFPIPQMKFSGFQTGNGAKVEISTAAMERAKQLWSDDVDFGQDKIETLVSTNQKSSGMISGFQTAKGSNVTVSREALQRAQSLFTEEEENQSCLDFKKNINSEGVGGLKAVVQECQSLKNSKGMKEYYIGMERSMVPAASGSQFGALSGNVSTAGFLTGRGKAVTISESSLREAKAKWDDQTDSGSLNMAEKFVSLPHKETVLRSDFGVTLKEKKTQKRPSTSSLNGEETVHHISGNTSEDSRLLLQEERCRMGNVSDQFKESKPGLSMDITPRSEDPAWGQSTSVAGMRAADIRGRTRHCHTSQFTSKVRKGASPGSSPVTSLSSNHLPQRSSPASVLSDRTSPAHPLVSSSPLSESVIREPPANARIFKKRVIMETSNNEKSHENICLKQVWQQARMLQSKRIQDKKKTAIKPKPGFLSKHRKGKQRVSLRDAVDQKLPNHYSQEEILSAGVLPSTVNISAQSSSVYRFKAGDFFSQETLASPDGILLGDGGRLVPSDDGTVGAEEFKNALFDTPGVYPALVSSGWVENHFRWIVWKLASMEVAYPTHFGGRLLTPDRVLLQLKHRYDREIDQSQRSVLKKILERDEAASRRMVLCVAGILEPQSPKEDDRTEKADDRSVKDTNKSAKQNCHLLLTDGWYAVKTIIDTPLGTQVEYRKICIGTKLCLSGGELVGSQDACSPLEIPENLFFRISYNSTRRARFDAHLGIQKDPRPFPIPLKSVCGNGGTVGCVDIVIARVYPMQYMEKYPDGSSVFRNLRAEERAAAEFSKVKQRRMEMLYSQIQKEYEEKKRKGSFILCCGMWMI</sequence>
<feature type="compositionally biased region" description="Basic and acidic residues" evidence="6">
    <location>
        <begin position="602"/>
        <end position="614"/>
    </location>
</feature>
<dbReference type="Proteomes" id="UP001152320">
    <property type="component" value="Chromosome 15"/>
</dbReference>
<keyword evidence="4" id="KW-0233">DNA recombination</keyword>
<feature type="compositionally biased region" description="Basic and acidic residues" evidence="6">
    <location>
        <begin position="945"/>
        <end position="958"/>
    </location>
</feature>
<evidence type="ECO:0000256" key="5">
    <source>
        <dbReference type="ARBA" id="ARBA00023204"/>
    </source>
</evidence>
<dbReference type="OrthoDB" id="21095at2759"/>
<dbReference type="GO" id="GO:0005634">
    <property type="term" value="C:nucleus"/>
    <property type="evidence" value="ECO:0007669"/>
    <property type="project" value="TreeGrafter"/>
</dbReference>
<feature type="compositionally biased region" description="Basic and acidic residues" evidence="6">
    <location>
        <begin position="631"/>
        <end position="653"/>
    </location>
</feature>
<feature type="region of interest" description="Disordered" evidence="6">
    <location>
        <begin position="2898"/>
        <end position="2924"/>
    </location>
</feature>
<feature type="compositionally biased region" description="Basic and acidic residues" evidence="6">
    <location>
        <begin position="475"/>
        <end position="528"/>
    </location>
</feature>
<feature type="compositionally biased region" description="Polar residues" evidence="6">
    <location>
        <begin position="2010"/>
        <end position="2023"/>
    </location>
</feature>
<feature type="region of interest" description="Disordered" evidence="6">
    <location>
        <begin position="1642"/>
        <end position="1683"/>
    </location>
</feature>
<feature type="region of interest" description="Disordered" evidence="6">
    <location>
        <begin position="149"/>
        <end position="170"/>
    </location>
</feature>
<feature type="compositionally biased region" description="Basic and acidic residues" evidence="6">
    <location>
        <begin position="2440"/>
        <end position="2452"/>
    </location>
</feature>
<feature type="compositionally biased region" description="Basic and acidic residues" evidence="6">
    <location>
        <begin position="916"/>
        <end position="937"/>
    </location>
</feature>
<feature type="compositionally biased region" description="Polar residues" evidence="6">
    <location>
        <begin position="3012"/>
        <end position="3028"/>
    </location>
</feature>
<gene>
    <name evidence="8" type="ORF">HOLleu_31161</name>
</gene>
<organism evidence="8 9">
    <name type="scientific">Holothuria leucospilota</name>
    <name type="common">Black long sea cucumber</name>
    <name type="synonym">Mertensiothuria leucospilota</name>
    <dbReference type="NCBI Taxonomy" id="206669"/>
    <lineage>
        <taxon>Eukaryota</taxon>
        <taxon>Metazoa</taxon>
        <taxon>Echinodermata</taxon>
        <taxon>Eleutherozoa</taxon>
        <taxon>Echinozoa</taxon>
        <taxon>Holothuroidea</taxon>
        <taxon>Aspidochirotacea</taxon>
        <taxon>Aspidochirotida</taxon>
        <taxon>Holothuriidae</taxon>
        <taxon>Holothuria</taxon>
    </lineage>
</organism>
<dbReference type="SUPFAM" id="SSF50249">
    <property type="entry name" value="Nucleic acid-binding proteins"/>
    <property type="match status" value="2"/>
</dbReference>
<feature type="compositionally biased region" description="Basic and acidic residues" evidence="6">
    <location>
        <begin position="407"/>
        <end position="417"/>
    </location>
</feature>
<keyword evidence="9" id="KW-1185">Reference proteome</keyword>
<keyword evidence="2" id="KW-0227">DNA damage</keyword>
<feature type="compositionally biased region" description="Polar residues" evidence="6">
    <location>
        <begin position="749"/>
        <end position="766"/>
    </location>
</feature>
<feature type="region of interest" description="Disordered" evidence="6">
    <location>
        <begin position="2009"/>
        <end position="2047"/>
    </location>
</feature>
<feature type="compositionally biased region" description="Polar residues" evidence="6">
    <location>
        <begin position="2510"/>
        <end position="2522"/>
    </location>
</feature>
<dbReference type="PANTHER" id="PTHR11289">
    <property type="entry name" value="BREAST CANCER TYPE 2 SUSCEPTIBILITY PROTEIN BRCA2"/>
    <property type="match status" value="1"/>
</dbReference>
<feature type="region of interest" description="Disordered" evidence="6">
    <location>
        <begin position="2943"/>
        <end position="2969"/>
    </location>
</feature>
<feature type="compositionally biased region" description="Basic and acidic residues" evidence="6">
    <location>
        <begin position="429"/>
        <end position="463"/>
    </location>
</feature>
<keyword evidence="1" id="KW-0677">Repeat</keyword>
<evidence type="ECO:0000256" key="4">
    <source>
        <dbReference type="ARBA" id="ARBA00023172"/>
    </source>
</evidence>
<dbReference type="SUPFAM" id="SSF81878">
    <property type="entry name" value="BRCA2 tower domain"/>
    <property type="match status" value="1"/>
</dbReference>
<dbReference type="EMBL" id="JAIZAY010000015">
    <property type="protein sequence ID" value="KAJ8028812.1"/>
    <property type="molecule type" value="Genomic_DNA"/>
</dbReference>
<dbReference type="Pfam" id="PF09121">
    <property type="entry name" value="Tower"/>
    <property type="match status" value="1"/>
</dbReference>
<dbReference type="Pfam" id="PF09103">
    <property type="entry name" value="BRCA-2_OB1"/>
    <property type="match status" value="1"/>
</dbReference>
<evidence type="ECO:0000256" key="2">
    <source>
        <dbReference type="ARBA" id="ARBA00022763"/>
    </source>
</evidence>
<comment type="caution">
    <text evidence="8">The sequence shown here is derived from an EMBL/GenBank/DDBJ whole genome shotgun (WGS) entry which is preliminary data.</text>
</comment>
<feature type="region of interest" description="Disordered" evidence="6">
    <location>
        <begin position="887"/>
        <end position="985"/>
    </location>
</feature>
<feature type="compositionally biased region" description="Polar residues" evidence="6">
    <location>
        <begin position="963"/>
        <end position="985"/>
    </location>
</feature>
<keyword evidence="3" id="KW-0238">DNA-binding</keyword>
<keyword evidence="5" id="KW-0234">DNA repair</keyword>
<feature type="compositionally biased region" description="Basic and acidic residues" evidence="6">
    <location>
        <begin position="2036"/>
        <end position="2047"/>
    </location>
</feature>
<dbReference type="InterPro" id="IPR015525">
    <property type="entry name" value="BRCA2"/>
</dbReference>
<feature type="compositionally biased region" description="Basic and acidic residues" evidence="6">
    <location>
        <begin position="1657"/>
        <end position="1672"/>
    </location>
</feature>
<dbReference type="Pfam" id="PF09169">
    <property type="entry name" value="BRCA-2_helical"/>
    <property type="match status" value="1"/>
</dbReference>
<dbReference type="SUPFAM" id="SSF81872">
    <property type="entry name" value="BRCA2 helical domain"/>
    <property type="match status" value="1"/>
</dbReference>
<feature type="compositionally biased region" description="Basic residues" evidence="6">
    <location>
        <begin position="418"/>
        <end position="428"/>
    </location>
</feature>
<dbReference type="SMART" id="SM01341">
    <property type="entry name" value="Tower"/>
    <property type="match status" value="1"/>
</dbReference>
<dbReference type="InterPro" id="IPR015187">
    <property type="entry name" value="BRCA2_OB_1"/>
</dbReference>
<feature type="region of interest" description="Disordered" evidence="6">
    <location>
        <begin position="1005"/>
        <end position="1073"/>
    </location>
</feature>
<evidence type="ECO:0000256" key="3">
    <source>
        <dbReference type="ARBA" id="ARBA00023125"/>
    </source>
</evidence>
<feature type="compositionally biased region" description="Basic and acidic residues" evidence="6">
    <location>
        <begin position="536"/>
        <end position="584"/>
    </location>
</feature>
<feature type="compositionally biased region" description="Low complexity" evidence="6">
    <location>
        <begin position="3000"/>
        <end position="3011"/>
    </location>
</feature>
<dbReference type="GO" id="GO:0000724">
    <property type="term" value="P:double-strand break repair via homologous recombination"/>
    <property type="evidence" value="ECO:0007669"/>
    <property type="project" value="InterPro"/>
</dbReference>
<feature type="region of interest" description="Disordered" evidence="6">
    <location>
        <begin position="602"/>
        <end position="713"/>
    </location>
</feature>
<feature type="compositionally biased region" description="Polar residues" evidence="6">
    <location>
        <begin position="892"/>
        <end position="914"/>
    </location>
</feature>
<feature type="compositionally biased region" description="Basic and acidic residues" evidence="6">
    <location>
        <begin position="1034"/>
        <end position="1043"/>
    </location>
</feature>
<dbReference type="InterPro" id="IPR036315">
    <property type="entry name" value="BRCA2_hlx_sf"/>
</dbReference>
<dbReference type="InterPro" id="IPR015252">
    <property type="entry name" value="BRCA2_hlx"/>
</dbReference>
<dbReference type="GO" id="GO:0006355">
    <property type="term" value="P:regulation of DNA-templated transcription"/>
    <property type="evidence" value="ECO:0007669"/>
    <property type="project" value="TreeGrafter"/>
</dbReference>
<evidence type="ECO:0000313" key="8">
    <source>
        <dbReference type="EMBL" id="KAJ8028812.1"/>
    </source>
</evidence>
<reference evidence="8" key="1">
    <citation type="submission" date="2021-10" db="EMBL/GenBank/DDBJ databases">
        <title>Tropical sea cucumber genome reveals ecological adaptation and Cuvierian tubules defense mechanism.</title>
        <authorList>
            <person name="Chen T."/>
        </authorList>
    </citation>
    <scope>NUCLEOTIDE SEQUENCE</scope>
    <source>
        <strain evidence="8">Nanhai2018</strain>
        <tissue evidence="8">Muscle</tissue>
    </source>
</reference>
<name>A0A9Q1GXU1_HOLLE</name>
<evidence type="ECO:0000259" key="7">
    <source>
        <dbReference type="SMART" id="SM01341"/>
    </source>
</evidence>
<feature type="compositionally biased region" description="Basic and acidic residues" evidence="6">
    <location>
        <begin position="378"/>
        <end position="387"/>
    </location>
</feature>
<accession>A0A9Q1GXU1</accession>
<feature type="compositionally biased region" description="Polar residues" evidence="6">
    <location>
        <begin position="1058"/>
        <end position="1067"/>
    </location>
</feature>